<evidence type="ECO:0000313" key="1">
    <source>
        <dbReference type="EMBL" id="CAC5425794.1"/>
    </source>
</evidence>
<dbReference type="AlphaFoldDB" id="A0A6J8EZ48"/>
<gene>
    <name evidence="1" type="ORF">MCOR_57579</name>
</gene>
<dbReference type="OrthoDB" id="6112879at2759"/>
<dbReference type="PANTHER" id="PTHR16897:SF2">
    <property type="entry name" value="OS03G0226600 PROTEIN"/>
    <property type="match status" value="1"/>
</dbReference>
<dbReference type="PANTHER" id="PTHR16897">
    <property type="entry name" value="OS10G0105400 PROTEIN"/>
    <property type="match status" value="1"/>
</dbReference>
<proteinExistence type="predicted"/>
<reference evidence="1 2" key="1">
    <citation type="submission" date="2020-06" db="EMBL/GenBank/DDBJ databases">
        <authorList>
            <person name="Li R."/>
            <person name="Bekaert M."/>
        </authorList>
    </citation>
    <scope>NUCLEOTIDE SEQUENCE [LARGE SCALE GENOMIC DNA]</scope>
    <source>
        <strain evidence="2">wild</strain>
    </source>
</reference>
<evidence type="ECO:0000313" key="2">
    <source>
        <dbReference type="Proteomes" id="UP000507470"/>
    </source>
</evidence>
<keyword evidence="2" id="KW-1185">Reference proteome</keyword>
<sequence length="401" mass="44283">MQSTTHKTFLLRENVILSQEISFKIVGYKEGSTEIQRYISVGLNTYAYNYNITLAHTSQVHVTVVATNAAGLSSIATAEALFIDLTPPQIEFVHDGMGYDIDSQTTDEIIANWKVADPESGLSYCEWAVGYSETGNDIQAFVRISPGLTSASKVFDHTLLSSRTVYVTLRCHNNAGLHSLRSSDGVTISNSPPSTKSAQIELVDLPVTEYPNKPYFQGNTTNMKLKWIGFEDPSGLDSYIVHVENQEKSVSISKTIIYEHSGIVYCLLNGFNLHDGLFSATVAAINSAFLTSQPVSTNFAIFTKHPIIAETTHVELSEKNRTLTVTWNKVFTSSFSLYYEVSVGTALNGADIVQWQETTHEFLIMHVPLRVKISKGMSIYITITAVCMNGLYSTKSVVLKI</sequence>
<accession>A0A6J8EZ48</accession>
<name>A0A6J8EZ48_MYTCO</name>
<dbReference type="EMBL" id="CACVKT020010308">
    <property type="protein sequence ID" value="CAC5425794.1"/>
    <property type="molecule type" value="Genomic_DNA"/>
</dbReference>
<protein>
    <submittedName>
        <fullName evidence="1">Uncharacterized protein</fullName>
    </submittedName>
</protein>
<organism evidence="1 2">
    <name type="scientific">Mytilus coruscus</name>
    <name type="common">Sea mussel</name>
    <dbReference type="NCBI Taxonomy" id="42192"/>
    <lineage>
        <taxon>Eukaryota</taxon>
        <taxon>Metazoa</taxon>
        <taxon>Spiralia</taxon>
        <taxon>Lophotrochozoa</taxon>
        <taxon>Mollusca</taxon>
        <taxon>Bivalvia</taxon>
        <taxon>Autobranchia</taxon>
        <taxon>Pteriomorphia</taxon>
        <taxon>Mytilida</taxon>
        <taxon>Mytiloidea</taxon>
        <taxon>Mytilidae</taxon>
        <taxon>Mytilinae</taxon>
        <taxon>Mytilus</taxon>
    </lineage>
</organism>
<dbReference type="Proteomes" id="UP000507470">
    <property type="component" value="Unassembled WGS sequence"/>
</dbReference>